<dbReference type="SUPFAM" id="SSF56112">
    <property type="entry name" value="Protein kinase-like (PK-like)"/>
    <property type="match status" value="1"/>
</dbReference>
<dbReference type="PROSITE" id="PS00107">
    <property type="entry name" value="PROTEIN_KINASE_ATP"/>
    <property type="match status" value="1"/>
</dbReference>
<keyword evidence="2 5" id="KW-0547">Nucleotide-binding</keyword>
<dbReference type="RefSeq" id="WP_206723107.1">
    <property type="nucleotide sequence ID" value="NZ_CP071090.1"/>
</dbReference>
<dbReference type="Proteomes" id="UP000662747">
    <property type="component" value="Chromosome"/>
</dbReference>
<dbReference type="InterPro" id="IPR008271">
    <property type="entry name" value="Ser/Thr_kinase_AS"/>
</dbReference>
<dbReference type="InterPro" id="IPR000719">
    <property type="entry name" value="Prot_kinase_dom"/>
</dbReference>
<dbReference type="GO" id="GO:0016301">
    <property type="term" value="F:kinase activity"/>
    <property type="evidence" value="ECO:0007669"/>
    <property type="project" value="UniProtKB-KW"/>
</dbReference>
<keyword evidence="9" id="KW-1185">Reference proteome</keyword>
<dbReference type="EMBL" id="CP071090">
    <property type="protein sequence ID" value="QSQ21530.1"/>
    <property type="molecule type" value="Genomic_DNA"/>
</dbReference>
<keyword evidence="3 8" id="KW-0418">Kinase</keyword>
<dbReference type="InterPro" id="IPR011990">
    <property type="entry name" value="TPR-like_helical_dom_sf"/>
</dbReference>
<sequence length="1258" mass="137595">MSERYEAELRHALAEGVLSREEVEALRAEVVRRGVGPLELLREQGRLSEDSLVVLRREALADVAPAVVPENAHGSVPRAEGSGTVRPEDTLTLGPARAVDVRTDDTLPPGTPAARPEPPPRATTDREPDVAPSLMAPRTDEPAFPVPGWDRYQPVRFLGQGGMGRVFLAWDPRLRRHVALKFVRDDDAELARRFVSEARAQARVDHAHVCRVYEVGEINGRVFIAMQYVDGQPLNALVGALTVEQKAMLLRDAAEGVHAAHRAGLVHRDIKPSNILVERTAEGGLKPYVMDFGLARDWKEGVTATGTVLGTPHYMSPEQARGEVTRLDRRADVYSLGATLYALLIGQSPVPGDNGLEVLSNIATAEPRPPRAIDKDIPADLEAITLKCLEKDRSARYGSARELAEDLGRFLDGAPVLARTGPGYRARKWLRKHRRAVATASVALLAVSLGLGQAVLARREVAQREALARRFTEGVERIEAQARYSGTAPLHDTRADREALRARMRDIESAMRDAGSVAEGPGHYALGRGFLALGDEAQAREHLEAAWKQGYQEPRVAYALALALGRLYQEQRLEAERLRNAAQREARLREVEARYRDPALDYLGRSEGAEVPAAEYVAALRAFHQDHTDEALAKLDALGTRLPWFHEAPLLRGDIHLARAVRRRNSGDREGARADFDAGRKAYAEAADIGRSVPAVYRALAQLEYEALIMEVYGQGDVLPPYTRGMEAAGRALATARDEVLGHLLEAAFHRRLAEQRSRLGGEVEPLLDKARAAASEAVALAPSEPKALTELALASLQRANYRQGRGQDGRELLREAAATLERIPEERRDFDFHINLGLVFKGWADSEDGVGGDALAYRGRSVDAFRTAVALDARRAEAWTNLGQAYVARASHPRAPDADGDLAHAAEAMERACSLDPGLVSSWFYAGEVYEARARRLRDSGKDAGPEWTRALEAYRRGVTINPKLPPLHNGVGTILLEQAKEAWDRGDDAEPLLRQSVEAFEQAIAVAPTQGFAHNNLGEVHAWHAEALLGGDASPLPSVHAAEAALQSAVALLPEVPQPWMWLGAVHKVEAADALLRGRDVARPLKQAMVELRQALALNPSLAQAWLLLGEAQAVVARSHARNGQGRDEDFDAAAQSFQKALDLEPARPESRTAFARFCLAWSAWRSQAGLDATLVLERGLTLAEAAEAARPAWAEALAVRAALLSERVKLPDPSESRQAQWSAAREELTRVLASDDARKRALVREQARLVRATLR</sequence>
<feature type="compositionally biased region" description="Pro residues" evidence="6">
    <location>
        <begin position="109"/>
        <end position="121"/>
    </location>
</feature>
<name>A0ABX7NRX8_9BACT</name>
<feature type="region of interest" description="Disordered" evidence="6">
    <location>
        <begin position="101"/>
        <end position="142"/>
    </location>
</feature>
<dbReference type="Pfam" id="PF00069">
    <property type="entry name" value="Pkinase"/>
    <property type="match status" value="1"/>
</dbReference>
<evidence type="ECO:0000256" key="2">
    <source>
        <dbReference type="ARBA" id="ARBA00022741"/>
    </source>
</evidence>
<dbReference type="PANTHER" id="PTHR43289">
    <property type="entry name" value="MITOGEN-ACTIVATED PROTEIN KINASE KINASE KINASE 20-RELATED"/>
    <property type="match status" value="1"/>
</dbReference>
<reference evidence="8 9" key="1">
    <citation type="submission" date="2021-02" db="EMBL/GenBank/DDBJ databases">
        <title>De Novo genome assembly of isolated myxobacteria.</title>
        <authorList>
            <person name="Stevens D.C."/>
        </authorList>
    </citation>
    <scope>NUCLEOTIDE SEQUENCE [LARGE SCALE GENOMIC DNA]</scope>
    <source>
        <strain evidence="9">SCPEA02</strain>
    </source>
</reference>
<dbReference type="SMART" id="SM00220">
    <property type="entry name" value="S_TKc"/>
    <property type="match status" value="1"/>
</dbReference>
<dbReference type="Gene3D" id="1.10.510.10">
    <property type="entry name" value="Transferase(Phosphotransferase) domain 1"/>
    <property type="match status" value="1"/>
</dbReference>
<dbReference type="PROSITE" id="PS50011">
    <property type="entry name" value="PROTEIN_KINASE_DOM"/>
    <property type="match status" value="1"/>
</dbReference>
<keyword evidence="4 5" id="KW-0067">ATP-binding</keyword>
<evidence type="ECO:0000256" key="3">
    <source>
        <dbReference type="ARBA" id="ARBA00022777"/>
    </source>
</evidence>
<dbReference type="Gene3D" id="3.30.200.20">
    <property type="entry name" value="Phosphorylase Kinase, domain 1"/>
    <property type="match status" value="1"/>
</dbReference>
<gene>
    <name evidence="8" type="ORF">JY651_41175</name>
</gene>
<dbReference type="PANTHER" id="PTHR43289:SF34">
    <property type="entry name" value="SERINE_THREONINE-PROTEIN KINASE YBDM-RELATED"/>
    <property type="match status" value="1"/>
</dbReference>
<dbReference type="CDD" id="cd14014">
    <property type="entry name" value="STKc_PknB_like"/>
    <property type="match status" value="1"/>
</dbReference>
<dbReference type="Gene3D" id="1.25.40.10">
    <property type="entry name" value="Tetratricopeptide repeat domain"/>
    <property type="match status" value="3"/>
</dbReference>
<evidence type="ECO:0000256" key="4">
    <source>
        <dbReference type="ARBA" id="ARBA00022840"/>
    </source>
</evidence>
<proteinExistence type="predicted"/>
<protein>
    <submittedName>
        <fullName evidence="8">Protein kinase</fullName>
    </submittedName>
</protein>
<organism evidence="8 9">
    <name type="scientific">Pyxidicoccus parkwayensis</name>
    <dbReference type="NCBI Taxonomy" id="2813578"/>
    <lineage>
        <taxon>Bacteria</taxon>
        <taxon>Pseudomonadati</taxon>
        <taxon>Myxococcota</taxon>
        <taxon>Myxococcia</taxon>
        <taxon>Myxococcales</taxon>
        <taxon>Cystobacterineae</taxon>
        <taxon>Myxococcaceae</taxon>
        <taxon>Pyxidicoccus</taxon>
    </lineage>
</organism>
<dbReference type="InterPro" id="IPR017441">
    <property type="entry name" value="Protein_kinase_ATP_BS"/>
</dbReference>
<dbReference type="InterPro" id="IPR011009">
    <property type="entry name" value="Kinase-like_dom_sf"/>
</dbReference>
<evidence type="ECO:0000256" key="1">
    <source>
        <dbReference type="ARBA" id="ARBA00022679"/>
    </source>
</evidence>
<feature type="binding site" evidence="5">
    <location>
        <position position="181"/>
    </location>
    <ligand>
        <name>ATP</name>
        <dbReference type="ChEBI" id="CHEBI:30616"/>
    </ligand>
</feature>
<evidence type="ECO:0000313" key="8">
    <source>
        <dbReference type="EMBL" id="QSQ21530.1"/>
    </source>
</evidence>
<keyword evidence="1" id="KW-0808">Transferase</keyword>
<dbReference type="PROSITE" id="PS00108">
    <property type="entry name" value="PROTEIN_KINASE_ST"/>
    <property type="match status" value="1"/>
</dbReference>
<evidence type="ECO:0000259" key="7">
    <source>
        <dbReference type="PROSITE" id="PS50011"/>
    </source>
</evidence>
<evidence type="ECO:0000256" key="5">
    <source>
        <dbReference type="PROSITE-ProRule" id="PRU10141"/>
    </source>
</evidence>
<feature type="domain" description="Protein kinase" evidence="7">
    <location>
        <begin position="152"/>
        <end position="411"/>
    </location>
</feature>
<evidence type="ECO:0000256" key="6">
    <source>
        <dbReference type="SAM" id="MobiDB-lite"/>
    </source>
</evidence>
<accession>A0ABX7NRX8</accession>
<evidence type="ECO:0000313" key="9">
    <source>
        <dbReference type="Proteomes" id="UP000662747"/>
    </source>
</evidence>
<dbReference type="SUPFAM" id="SSF48452">
    <property type="entry name" value="TPR-like"/>
    <property type="match status" value="2"/>
</dbReference>